<dbReference type="PANTHER" id="PTHR43272:SF33">
    <property type="entry name" value="AMP-BINDING DOMAIN-CONTAINING PROTEIN-RELATED"/>
    <property type="match status" value="1"/>
</dbReference>
<feature type="transmembrane region" description="Helical" evidence="12">
    <location>
        <begin position="375"/>
        <end position="395"/>
    </location>
</feature>
<evidence type="ECO:0000256" key="12">
    <source>
        <dbReference type="SAM" id="Phobius"/>
    </source>
</evidence>
<dbReference type="EMBL" id="JACXVP010000009">
    <property type="protein sequence ID" value="KAG5587786.1"/>
    <property type="molecule type" value="Genomic_DNA"/>
</dbReference>
<keyword evidence="4 10" id="KW-0547">Nucleotide-binding</keyword>
<dbReference type="Proteomes" id="UP000824120">
    <property type="component" value="Chromosome 9"/>
</dbReference>
<keyword evidence="3 10" id="KW-0436">Ligase</keyword>
<keyword evidence="5 10" id="KW-0276">Fatty acid metabolism</keyword>
<dbReference type="PANTHER" id="PTHR43272">
    <property type="entry name" value="LONG-CHAIN-FATTY-ACID--COA LIGASE"/>
    <property type="match status" value="1"/>
</dbReference>
<evidence type="ECO:0000256" key="5">
    <source>
        <dbReference type="ARBA" id="ARBA00022832"/>
    </source>
</evidence>
<keyword evidence="10" id="KW-0443">Lipid metabolism</keyword>
<evidence type="ECO:0000313" key="14">
    <source>
        <dbReference type="EMBL" id="KAG5587786.1"/>
    </source>
</evidence>
<comment type="function">
    <text evidence="10">Catalyzes the conversion of long-chain fatty acids to their active form acyl-CoAs for both synthesis of cellular lipids, and degradation via beta-oxidation.</text>
</comment>
<dbReference type="GO" id="GO:0005524">
    <property type="term" value="F:ATP binding"/>
    <property type="evidence" value="ECO:0007669"/>
    <property type="project" value="UniProtKB-KW"/>
</dbReference>
<dbReference type="SMART" id="SM00385">
    <property type="entry name" value="CYCLIN"/>
    <property type="match status" value="1"/>
</dbReference>
<dbReference type="Gene3D" id="3.40.50.12780">
    <property type="entry name" value="N-terminal domain of ligase-like"/>
    <property type="match status" value="1"/>
</dbReference>
<keyword evidence="7" id="KW-0587">Phenylpropanoid metabolism</keyword>
<dbReference type="EC" id="6.2.1.3" evidence="8 10"/>
<dbReference type="InterPro" id="IPR045311">
    <property type="entry name" value="LC-FACS_euk"/>
</dbReference>
<dbReference type="GO" id="GO:0005783">
    <property type="term" value="C:endoplasmic reticulum"/>
    <property type="evidence" value="ECO:0007669"/>
    <property type="project" value="TreeGrafter"/>
</dbReference>
<dbReference type="FunFam" id="1.10.472.10:FF:000212">
    <property type="entry name" value="Cyclin-T1-2"/>
    <property type="match status" value="1"/>
</dbReference>
<evidence type="ECO:0000256" key="11">
    <source>
        <dbReference type="SAM" id="MobiDB-lite"/>
    </source>
</evidence>
<feature type="region of interest" description="Disordered" evidence="11">
    <location>
        <begin position="123"/>
        <end position="153"/>
    </location>
</feature>
<dbReference type="InterPro" id="IPR020845">
    <property type="entry name" value="AMP-binding_CS"/>
</dbReference>
<keyword evidence="9" id="KW-0195">Cyclin</keyword>
<evidence type="ECO:0000259" key="13">
    <source>
        <dbReference type="SMART" id="SM00385"/>
    </source>
</evidence>
<keyword evidence="6 10" id="KW-0067">ATP-binding</keyword>
<dbReference type="InterPro" id="IPR042099">
    <property type="entry name" value="ANL_N_sf"/>
</dbReference>
<evidence type="ECO:0000256" key="10">
    <source>
        <dbReference type="RuleBase" id="RU369030"/>
    </source>
</evidence>
<name>A0A9J5XJA3_SOLCO</name>
<dbReference type="InterPro" id="IPR036915">
    <property type="entry name" value="Cyclin-like_sf"/>
</dbReference>
<keyword evidence="15" id="KW-1185">Reference proteome</keyword>
<dbReference type="InterPro" id="IPR000873">
    <property type="entry name" value="AMP-dep_synth/lig_dom"/>
</dbReference>
<comment type="caution">
    <text evidence="14">The sequence shown here is derived from an EMBL/GenBank/DDBJ whole genome shotgun (WGS) entry which is preliminary data.</text>
</comment>
<accession>A0A9J5XJA3</accession>
<evidence type="ECO:0000313" key="15">
    <source>
        <dbReference type="Proteomes" id="UP000824120"/>
    </source>
</evidence>
<protein>
    <recommendedName>
        <fullName evidence="8 10">Long-chain-fatty-acid--CoA ligase</fullName>
        <ecNumber evidence="8 10">6.2.1.3</ecNumber>
    </recommendedName>
</protein>
<feature type="region of interest" description="Disordered" evidence="11">
    <location>
        <begin position="73"/>
        <end position="102"/>
    </location>
</feature>
<dbReference type="InterPro" id="IPR013763">
    <property type="entry name" value="Cyclin-like_dom"/>
</dbReference>
<comment type="similarity">
    <text evidence="9">Belongs to the cyclin family.</text>
</comment>
<dbReference type="SUPFAM" id="SSF47954">
    <property type="entry name" value="Cyclin-like"/>
    <property type="match status" value="2"/>
</dbReference>
<evidence type="ECO:0000256" key="8">
    <source>
        <dbReference type="ARBA" id="ARBA00026121"/>
    </source>
</evidence>
<dbReference type="PROSITE" id="PS00455">
    <property type="entry name" value="AMP_BINDING"/>
    <property type="match status" value="1"/>
</dbReference>
<dbReference type="GO" id="GO:0009698">
    <property type="term" value="P:phenylpropanoid metabolic process"/>
    <property type="evidence" value="ECO:0007669"/>
    <property type="project" value="UniProtKB-KW"/>
</dbReference>
<feature type="domain" description="Cyclin-like" evidence="13">
    <location>
        <begin position="200"/>
        <end position="302"/>
    </location>
</feature>
<comment type="similarity">
    <text evidence="2 10">Belongs to the ATP-dependent AMP-binding enzyme family.</text>
</comment>
<sequence length="1306" mass="146677">MALAQTYYSQGGPFRGDSRSFYGRNQSRGMVHSSAYNNYNTVDTHLFNSNSSHDVGRNCSEYSYSYDNLIKPEAEPSSKRRKCSTSGWESTGRYSQAPNACKDVPSKQQRTCYNVPIRNSRAYDDAYPTRNNNSATTTTTSRPRSDASAPTCSKRDRSWFEDTETDNIFMSKEEIEKCSPSRKDGIDAMHEAHLRYSYCAFLQNLGIRLDLPQTTIGTAMVLCHRFFVRRSHACHDRFLIATAALFLAAKSEETARPLNNILKASCEIFHKQDLAVLSYFLPVDWFEQYRERITEAEQMLLTTLNFELTVQHPYESLTSTLEKLGLSETVLVNLALHLVSEGVPWSGACCFGSQTPFGAPNLSFLKKRRRNYQNFFLLLFLIILIFSPSATSHILNPAVRVRLTLAYSLFSIWTPDGQAWFVSTEHILEDLISLLFHYLAAVRTHICYSVTPDEKPSLLALGAGTRSWCSLDGYNMLRSSLWLQFKPYQIAAGAAYLASKFLNMDFASHHSVWKEFQTPPNVLRGKPTAAALWVRTGKFLVGKQYNHKKLQLMDSQAERRFRTIHNQLTSTAAGDQDQPSLLRRRNAASKFFSEQGFSNALPEELKTGKWNVYRSSRSPLKLVSRFADHPDIGTLHDSFVRSVKASPDCKYLGSRVREDGTVGEYVNHLKPVIELMIYLEAILIQCNILYRYKWMTYGEAGTARSAIGSALVCHKITKGSCVGLYFINRPEWLIVDHACSAYSYISVPLYDSLGPEAVKYIANHAAIEAIFCVPETINHLLSFLSEIPSLHLIVVCNTVPLWCITMMLPICSSFDLIWLGYGVGSWSSRWRIPSLPPSFGVEIISYSKLLSQGLSNLQPFCPPKPEAVATICYTSGTTGTPKGAVLTHANLIANVAGMSIGITLYSSDIYISYLPLAHIYERATQVLLVYFGGASGFYQGDNLKLVDDIAVLRPTVFYSVPRLYNRLYAGIMNAVKTSGSLRERIFNSAYNAKKQAIFNGKNPSPIWDRLVFNKIKARLGGRVRLMVSGASPLSPDVMDFLRICFGCQVIEGYGMTETSCLISNMDQSDILSGHVGSPNPACEIKLVDVPEMNYTSEDQPYPRGEIYVRGPIVFQGYYKDEVQTQEVIDKDGWFHTGDIGAWLPGVRLKIIDRKKNILKLAQGEYVAPEKIENVYANSKYVAQCFIHGDSLNSSLVAIVCVDPDMLKTWAINEGIKNKDVKQLCTDPRAKAAILKDMDTVGKEAQLRGFEFAKATTLVLEPFTMENDLLTPTYKIKRPQARIYFAKEIANMYAELSESNSFPNKIL</sequence>
<dbReference type="InterPro" id="IPR006671">
    <property type="entry name" value="Cyclin_N"/>
</dbReference>
<comment type="catalytic activity">
    <reaction evidence="10">
        <text>a long-chain fatty acid + ATP + CoA = a long-chain fatty acyl-CoA + AMP + diphosphate</text>
        <dbReference type="Rhea" id="RHEA:15421"/>
        <dbReference type="ChEBI" id="CHEBI:30616"/>
        <dbReference type="ChEBI" id="CHEBI:33019"/>
        <dbReference type="ChEBI" id="CHEBI:57287"/>
        <dbReference type="ChEBI" id="CHEBI:57560"/>
        <dbReference type="ChEBI" id="CHEBI:83139"/>
        <dbReference type="ChEBI" id="CHEBI:456215"/>
        <dbReference type="EC" id="6.2.1.3"/>
    </reaction>
</comment>
<evidence type="ECO:0000256" key="9">
    <source>
        <dbReference type="RuleBase" id="RU000383"/>
    </source>
</evidence>
<comment type="pathway">
    <text evidence="1">Phytoalexin biosynthesis; 3,4',5-trihydroxystilbene biosynthesis; 3,4',5-trihydroxystilbene from trans-4-coumarate: step 1/2.</text>
</comment>
<dbReference type="GO" id="GO:0004467">
    <property type="term" value="F:long-chain fatty acid-CoA ligase activity"/>
    <property type="evidence" value="ECO:0007669"/>
    <property type="project" value="UniProtKB-EC"/>
</dbReference>
<evidence type="ECO:0000256" key="6">
    <source>
        <dbReference type="ARBA" id="ARBA00022840"/>
    </source>
</evidence>
<keyword evidence="12" id="KW-0472">Membrane</keyword>
<keyword evidence="12" id="KW-1133">Transmembrane helix</keyword>
<gene>
    <name evidence="14" type="ORF">H5410_048220</name>
</gene>
<evidence type="ECO:0000256" key="4">
    <source>
        <dbReference type="ARBA" id="ARBA00022741"/>
    </source>
</evidence>
<proteinExistence type="inferred from homology"/>
<organism evidence="14 15">
    <name type="scientific">Solanum commersonii</name>
    <name type="common">Commerson's wild potato</name>
    <name type="synonym">Commerson's nightshade</name>
    <dbReference type="NCBI Taxonomy" id="4109"/>
    <lineage>
        <taxon>Eukaryota</taxon>
        <taxon>Viridiplantae</taxon>
        <taxon>Streptophyta</taxon>
        <taxon>Embryophyta</taxon>
        <taxon>Tracheophyta</taxon>
        <taxon>Spermatophyta</taxon>
        <taxon>Magnoliopsida</taxon>
        <taxon>eudicotyledons</taxon>
        <taxon>Gunneridae</taxon>
        <taxon>Pentapetalae</taxon>
        <taxon>asterids</taxon>
        <taxon>lamiids</taxon>
        <taxon>Solanales</taxon>
        <taxon>Solanaceae</taxon>
        <taxon>Solanoideae</taxon>
        <taxon>Solaneae</taxon>
        <taxon>Solanum</taxon>
    </lineage>
</organism>
<keyword evidence="12" id="KW-0812">Transmembrane</keyword>
<dbReference type="SUPFAM" id="SSF56801">
    <property type="entry name" value="Acetyl-CoA synthetase-like"/>
    <property type="match status" value="1"/>
</dbReference>
<dbReference type="Pfam" id="PF00134">
    <property type="entry name" value="Cyclin_N"/>
    <property type="match status" value="1"/>
</dbReference>
<reference evidence="14 15" key="1">
    <citation type="submission" date="2020-09" db="EMBL/GenBank/DDBJ databases">
        <title>De no assembly of potato wild relative species, Solanum commersonii.</title>
        <authorList>
            <person name="Cho K."/>
        </authorList>
    </citation>
    <scope>NUCLEOTIDE SEQUENCE [LARGE SCALE GENOMIC DNA]</scope>
    <source>
        <strain evidence="14">LZ3.2</strain>
        <tissue evidence="14">Leaf</tissue>
    </source>
</reference>
<feature type="compositionally biased region" description="Low complexity" evidence="11">
    <location>
        <begin position="129"/>
        <end position="149"/>
    </location>
</feature>
<dbReference type="Pfam" id="PF00501">
    <property type="entry name" value="AMP-binding"/>
    <property type="match status" value="1"/>
</dbReference>
<feature type="compositionally biased region" description="Polar residues" evidence="11">
    <location>
        <begin position="84"/>
        <end position="98"/>
    </location>
</feature>
<dbReference type="GO" id="GO:0016020">
    <property type="term" value="C:membrane"/>
    <property type="evidence" value="ECO:0007669"/>
    <property type="project" value="TreeGrafter"/>
</dbReference>
<evidence type="ECO:0000256" key="2">
    <source>
        <dbReference type="ARBA" id="ARBA00006432"/>
    </source>
</evidence>
<dbReference type="CDD" id="cd05927">
    <property type="entry name" value="LC-FACS_euk"/>
    <property type="match status" value="1"/>
</dbReference>
<evidence type="ECO:0000256" key="3">
    <source>
        <dbReference type="ARBA" id="ARBA00022598"/>
    </source>
</evidence>
<dbReference type="OrthoDB" id="1700726at2759"/>
<evidence type="ECO:0000256" key="7">
    <source>
        <dbReference type="ARBA" id="ARBA00023051"/>
    </source>
</evidence>
<dbReference type="Gene3D" id="1.10.472.10">
    <property type="entry name" value="Cyclin-like"/>
    <property type="match status" value="2"/>
</dbReference>
<evidence type="ECO:0000256" key="1">
    <source>
        <dbReference type="ARBA" id="ARBA00004930"/>
    </source>
</evidence>